<dbReference type="InterPro" id="IPR052157">
    <property type="entry name" value="BCAA_transport_permease"/>
</dbReference>
<evidence type="ECO:0000256" key="9">
    <source>
        <dbReference type="ARBA" id="ARBA00037998"/>
    </source>
</evidence>
<reference evidence="11 12" key="1">
    <citation type="journal article" date="2019" name="Int. J. Syst. Evol. Microbiol.">
        <title>The Global Catalogue of Microorganisms (GCM) 10K type strain sequencing project: providing services to taxonomists for standard genome sequencing and annotation.</title>
        <authorList>
            <consortium name="The Broad Institute Genomics Platform"/>
            <consortium name="The Broad Institute Genome Sequencing Center for Infectious Disease"/>
            <person name="Wu L."/>
            <person name="Ma J."/>
        </authorList>
    </citation>
    <scope>NUCLEOTIDE SEQUENCE [LARGE SCALE GENOMIC DNA]</scope>
    <source>
        <strain evidence="11 12">IBRC-M 10256</strain>
    </source>
</reference>
<comment type="subcellular location">
    <subcellularLocation>
        <location evidence="1">Cell membrane</location>
        <topology evidence="1">Multi-pass membrane protein</topology>
    </subcellularLocation>
</comment>
<feature type="transmembrane region" description="Helical" evidence="10">
    <location>
        <begin position="249"/>
        <end position="269"/>
    </location>
</feature>
<feature type="transmembrane region" description="Helical" evidence="10">
    <location>
        <begin position="169"/>
        <end position="192"/>
    </location>
</feature>
<accession>A0ABD5NNX6</accession>
<dbReference type="CDD" id="cd06582">
    <property type="entry name" value="TM_PBP1_LivH_like"/>
    <property type="match status" value="1"/>
</dbReference>
<keyword evidence="4" id="KW-0997">Cell inner membrane</keyword>
<gene>
    <name evidence="11" type="ORF">ACFOUR_10485</name>
</gene>
<dbReference type="PANTHER" id="PTHR11795">
    <property type="entry name" value="BRANCHED-CHAIN AMINO ACID TRANSPORT SYSTEM PERMEASE PROTEIN LIVH"/>
    <property type="match status" value="1"/>
</dbReference>
<protein>
    <submittedName>
        <fullName evidence="11">Branched-chain amino acid ABC transporter permease</fullName>
    </submittedName>
</protein>
<keyword evidence="6" id="KW-0029">Amino-acid transport</keyword>
<evidence type="ECO:0000256" key="5">
    <source>
        <dbReference type="ARBA" id="ARBA00022692"/>
    </source>
</evidence>
<evidence type="ECO:0000256" key="3">
    <source>
        <dbReference type="ARBA" id="ARBA00022475"/>
    </source>
</evidence>
<feature type="transmembrane region" description="Helical" evidence="10">
    <location>
        <begin position="324"/>
        <end position="342"/>
    </location>
</feature>
<feature type="transmembrane region" description="Helical" evidence="10">
    <location>
        <begin position="93"/>
        <end position="117"/>
    </location>
</feature>
<proteinExistence type="inferred from homology"/>
<keyword evidence="2" id="KW-0813">Transport</keyword>
<name>A0ABD5NNX6_9EURY</name>
<feature type="transmembrane region" description="Helical" evidence="10">
    <location>
        <begin position="58"/>
        <end position="81"/>
    </location>
</feature>
<dbReference type="AlphaFoldDB" id="A0ABD5NNX6"/>
<evidence type="ECO:0000313" key="11">
    <source>
        <dbReference type="EMBL" id="MFC3958792.1"/>
    </source>
</evidence>
<keyword evidence="8 10" id="KW-0472">Membrane</keyword>
<dbReference type="RefSeq" id="WP_256532629.1">
    <property type="nucleotide sequence ID" value="NZ_CP101824.1"/>
</dbReference>
<keyword evidence="5 10" id="KW-0812">Transmembrane</keyword>
<dbReference type="EMBL" id="JBHSAQ010000007">
    <property type="protein sequence ID" value="MFC3958792.1"/>
    <property type="molecule type" value="Genomic_DNA"/>
</dbReference>
<feature type="transmembrane region" description="Helical" evidence="10">
    <location>
        <begin position="374"/>
        <end position="389"/>
    </location>
</feature>
<keyword evidence="7 10" id="KW-1133">Transmembrane helix</keyword>
<comment type="similarity">
    <text evidence="9">Belongs to the binding-protein-dependent transport system permease family. LivHM subfamily.</text>
</comment>
<dbReference type="InterPro" id="IPR001851">
    <property type="entry name" value="ABC_transp_permease"/>
</dbReference>
<dbReference type="PANTHER" id="PTHR11795:SF371">
    <property type="entry name" value="HIGH-AFFINITY BRANCHED-CHAIN AMINO ACID TRANSPORT SYSTEM PERMEASE PROTEIN LIVH"/>
    <property type="match status" value="1"/>
</dbReference>
<comment type="caution">
    <text evidence="11">The sequence shown here is derived from an EMBL/GenBank/DDBJ whole genome shotgun (WGS) entry which is preliminary data.</text>
</comment>
<dbReference type="Proteomes" id="UP001595846">
    <property type="component" value="Unassembled WGS sequence"/>
</dbReference>
<feature type="transmembrane region" description="Helical" evidence="10">
    <location>
        <begin position="20"/>
        <end position="38"/>
    </location>
</feature>
<keyword evidence="12" id="KW-1185">Reference proteome</keyword>
<organism evidence="11 12">
    <name type="scientific">Halovivax cerinus</name>
    <dbReference type="NCBI Taxonomy" id="1487865"/>
    <lineage>
        <taxon>Archaea</taxon>
        <taxon>Methanobacteriati</taxon>
        <taxon>Methanobacteriota</taxon>
        <taxon>Stenosarchaea group</taxon>
        <taxon>Halobacteria</taxon>
        <taxon>Halobacteriales</taxon>
        <taxon>Natrialbaceae</taxon>
        <taxon>Halovivax</taxon>
    </lineage>
</organism>
<evidence type="ECO:0000256" key="7">
    <source>
        <dbReference type="ARBA" id="ARBA00022989"/>
    </source>
</evidence>
<evidence type="ECO:0000256" key="2">
    <source>
        <dbReference type="ARBA" id="ARBA00022448"/>
    </source>
</evidence>
<sequence length="401" mass="41943">MPLSRRFTDAGVGQTLRRNYVEAIFVGFVALLGVDLLFSLATGSLPLSRFATYVWDGLIIGLALGLAGIGLSLTYSILGFANVAHGDTITTGAFIGWGVTFVLFGFGDAAIGELLLLGVGGDLSASDLGITLTARPLAVAVGLVLTAAITAGLSLGLDRYVFEPLRDATSMIVLIASVGVAFLLRYALVFFYKPSQRSLVAQPETAVFGTADGVPVIAGSRQALQNGEAFVEIPVAIGSGTNALLQVNAHQLLLVAVAIGLMIGLHVLLQRTKLGKSMRAMADNDDLARTRGIPTERVIRWTWVIGGTTSGVAGFLIVLERGTMSFQFGWLLLLLIFAAVVLGGIGSIYGAIVGGIIVGLTTTVSLVWLPEATFARPVAFLIMILVLVVRPKGLFGGRVVG</sequence>
<evidence type="ECO:0000256" key="6">
    <source>
        <dbReference type="ARBA" id="ARBA00022970"/>
    </source>
</evidence>
<feature type="transmembrane region" description="Helical" evidence="10">
    <location>
        <begin position="298"/>
        <end position="318"/>
    </location>
</feature>
<dbReference type="Pfam" id="PF02653">
    <property type="entry name" value="BPD_transp_2"/>
    <property type="match status" value="1"/>
</dbReference>
<evidence type="ECO:0000256" key="4">
    <source>
        <dbReference type="ARBA" id="ARBA00022519"/>
    </source>
</evidence>
<dbReference type="GeneID" id="73901727"/>
<keyword evidence="3" id="KW-1003">Cell membrane</keyword>
<evidence type="ECO:0000256" key="10">
    <source>
        <dbReference type="SAM" id="Phobius"/>
    </source>
</evidence>
<dbReference type="GO" id="GO:0005886">
    <property type="term" value="C:plasma membrane"/>
    <property type="evidence" value="ECO:0007669"/>
    <property type="project" value="UniProtKB-SubCell"/>
</dbReference>
<feature type="transmembrane region" description="Helical" evidence="10">
    <location>
        <begin position="137"/>
        <end position="157"/>
    </location>
</feature>
<dbReference type="GO" id="GO:0006865">
    <property type="term" value="P:amino acid transport"/>
    <property type="evidence" value="ECO:0007669"/>
    <property type="project" value="UniProtKB-KW"/>
</dbReference>
<evidence type="ECO:0000256" key="8">
    <source>
        <dbReference type="ARBA" id="ARBA00023136"/>
    </source>
</evidence>
<evidence type="ECO:0000313" key="12">
    <source>
        <dbReference type="Proteomes" id="UP001595846"/>
    </source>
</evidence>
<evidence type="ECO:0000256" key="1">
    <source>
        <dbReference type="ARBA" id="ARBA00004651"/>
    </source>
</evidence>